<dbReference type="InterPro" id="IPR007074">
    <property type="entry name" value="LicD/FKTN/FKRP_NTP_transf"/>
</dbReference>
<gene>
    <name evidence="2" type="ordered locus">SpiBuddy_0267</name>
</gene>
<evidence type="ECO:0000313" key="3">
    <source>
        <dbReference type="Proteomes" id="UP000008466"/>
    </source>
</evidence>
<dbReference type="RefSeq" id="WP_013605958.1">
    <property type="nucleotide sequence ID" value="NC_015152.1"/>
</dbReference>
<reference evidence="3" key="1">
    <citation type="submission" date="2011-02" db="EMBL/GenBank/DDBJ databases">
        <title>Complete sequence of Spirochaeta sp. Buddy.</title>
        <authorList>
            <person name="Lucas S."/>
            <person name="Copeland A."/>
            <person name="Lapidus A."/>
            <person name="Cheng J.-F."/>
            <person name="Goodwin L."/>
            <person name="Pitluck S."/>
            <person name="Zeytun A."/>
            <person name="Detter J.C."/>
            <person name="Han C."/>
            <person name="Tapia R."/>
            <person name="Land M."/>
            <person name="Hauser L."/>
            <person name="Kyrpides N."/>
            <person name="Ivanova N."/>
            <person name="Mikhailova N."/>
            <person name="Pagani I."/>
            <person name="Ritalahti K.M."/>
            <person name="Loeffler F.E."/>
            <person name="Woyke T."/>
        </authorList>
    </citation>
    <scope>NUCLEOTIDE SEQUENCE [LARGE SCALE GENOMIC DNA]</scope>
    <source>
        <strain evidence="3">ATCC BAA-1886 / DSM 22777 / Buddy</strain>
    </source>
</reference>
<dbReference type="OrthoDB" id="9786100at2"/>
<dbReference type="InterPro" id="IPR052942">
    <property type="entry name" value="LPS_cholinephosphotransferase"/>
</dbReference>
<dbReference type="eggNOG" id="COG3475">
    <property type="taxonomic scope" value="Bacteria"/>
</dbReference>
<dbReference type="GO" id="GO:0009100">
    <property type="term" value="P:glycoprotein metabolic process"/>
    <property type="evidence" value="ECO:0007669"/>
    <property type="project" value="UniProtKB-ARBA"/>
</dbReference>
<protein>
    <submittedName>
        <fullName evidence="2">LicD family protein</fullName>
    </submittedName>
</protein>
<dbReference type="Pfam" id="PF04991">
    <property type="entry name" value="LicD"/>
    <property type="match status" value="1"/>
</dbReference>
<evidence type="ECO:0000259" key="1">
    <source>
        <dbReference type="Pfam" id="PF04991"/>
    </source>
</evidence>
<keyword evidence="3" id="KW-1185">Reference proteome</keyword>
<dbReference type="EMBL" id="CP002541">
    <property type="protein sequence ID" value="ADY12105.1"/>
    <property type="molecule type" value="Genomic_DNA"/>
</dbReference>
<dbReference type="STRING" id="158189.SpiBuddy_0267"/>
<feature type="domain" description="LicD/FKTN/FKRP nucleotidyltransferase" evidence="1">
    <location>
        <begin position="31"/>
        <end position="257"/>
    </location>
</feature>
<proteinExistence type="predicted"/>
<dbReference type="AlphaFoldDB" id="F0RXQ5"/>
<evidence type="ECO:0000313" key="2">
    <source>
        <dbReference type="EMBL" id="ADY12105.1"/>
    </source>
</evidence>
<accession>F0RXQ5</accession>
<dbReference type="Proteomes" id="UP000008466">
    <property type="component" value="Chromosome"/>
</dbReference>
<dbReference type="PANTHER" id="PTHR43404">
    <property type="entry name" value="LIPOPOLYSACCHARIDE CHOLINEPHOSPHOTRANSFERASE LICD"/>
    <property type="match status" value="1"/>
</dbReference>
<dbReference type="KEGG" id="sbu:SpiBuddy_0267"/>
<sequence length="279" mass="32817">MATLSEKKLKVTDSELKTIELQILDYFKDVCVKENIQFFLTYGSLLGAARHSGFIPWDDDIDLMVRREDFQKLIFAMNKNPSDRFKFICLYTNKRYLFPLAKVYDTQTELVEEYGSIAGETFGVNIDVFILDHLPDDRCLEQRFFSRGNFLRYYYGLACCKYKISRANLLKDLMRNIIITPFKLIGYRFFAERYDKFCQKYNNKQTEYVGIIQFGEGSGDKERIPNSSLSGMTTLPFEGKKYSVPDNYKIYLTQLYGDFMVPPPEEKRITKHSFVAYWL</sequence>
<dbReference type="PANTHER" id="PTHR43404:SF2">
    <property type="entry name" value="LIPOPOLYSACCHARIDE CHOLINEPHOSPHOTRANSFERASE LICD"/>
    <property type="match status" value="1"/>
</dbReference>
<organism evidence="2 3">
    <name type="scientific">Sphaerochaeta globosa (strain ATCC BAA-1886 / DSM 22777 / Buddy)</name>
    <name type="common">Spirochaeta sp. (strain Buddy)</name>
    <dbReference type="NCBI Taxonomy" id="158189"/>
    <lineage>
        <taxon>Bacteria</taxon>
        <taxon>Pseudomonadati</taxon>
        <taxon>Spirochaetota</taxon>
        <taxon>Spirochaetia</taxon>
        <taxon>Spirochaetales</taxon>
        <taxon>Sphaerochaetaceae</taxon>
        <taxon>Sphaerochaeta</taxon>
    </lineage>
</organism>
<dbReference type="HOGENOM" id="CLU_075543_1_0_12"/>
<name>F0RXQ5_SPHGB</name>